<organism evidence="3 4">
    <name type="scientific">Actinoallomurus vinaceus</name>
    <dbReference type="NCBI Taxonomy" id="1080074"/>
    <lineage>
        <taxon>Bacteria</taxon>
        <taxon>Bacillati</taxon>
        <taxon>Actinomycetota</taxon>
        <taxon>Actinomycetes</taxon>
        <taxon>Streptosporangiales</taxon>
        <taxon>Thermomonosporaceae</taxon>
        <taxon>Actinoallomurus</taxon>
    </lineage>
</organism>
<evidence type="ECO:0000256" key="1">
    <source>
        <dbReference type="ARBA" id="ARBA00010617"/>
    </source>
</evidence>
<feature type="compositionally biased region" description="Pro residues" evidence="2">
    <location>
        <begin position="435"/>
        <end position="451"/>
    </location>
</feature>
<keyword evidence="4" id="KW-1185">Reference proteome</keyword>
<dbReference type="InterPro" id="IPR002397">
    <property type="entry name" value="Cyt_P450_B"/>
</dbReference>
<evidence type="ECO:0000256" key="2">
    <source>
        <dbReference type="SAM" id="MobiDB-lite"/>
    </source>
</evidence>
<dbReference type="PRINTS" id="PR00359">
    <property type="entry name" value="BP450"/>
</dbReference>
<dbReference type="PANTHER" id="PTHR46696:SF1">
    <property type="entry name" value="CYTOCHROME P450 YJIB-RELATED"/>
    <property type="match status" value="1"/>
</dbReference>
<dbReference type="EMBL" id="BAABHK010000008">
    <property type="protein sequence ID" value="GAA4630198.1"/>
    <property type="molecule type" value="Genomic_DNA"/>
</dbReference>
<dbReference type="RefSeq" id="WP_345433888.1">
    <property type="nucleotide sequence ID" value="NZ_BAABHK010000008.1"/>
</dbReference>
<reference evidence="4" key="1">
    <citation type="journal article" date="2019" name="Int. J. Syst. Evol. Microbiol.">
        <title>The Global Catalogue of Microorganisms (GCM) 10K type strain sequencing project: providing services to taxonomists for standard genome sequencing and annotation.</title>
        <authorList>
            <consortium name="The Broad Institute Genomics Platform"/>
            <consortium name="The Broad Institute Genome Sequencing Center for Infectious Disease"/>
            <person name="Wu L."/>
            <person name="Ma J."/>
        </authorList>
    </citation>
    <scope>NUCLEOTIDE SEQUENCE [LARGE SCALE GENOMIC DNA]</scope>
    <source>
        <strain evidence="4">JCM 17939</strain>
    </source>
</reference>
<feature type="region of interest" description="Disordered" evidence="2">
    <location>
        <begin position="423"/>
        <end position="528"/>
    </location>
</feature>
<proteinExistence type="inferred from homology"/>
<feature type="compositionally biased region" description="Pro residues" evidence="2">
    <location>
        <begin position="399"/>
        <end position="409"/>
    </location>
</feature>
<dbReference type="InterPro" id="IPR036396">
    <property type="entry name" value="Cyt_P450_sf"/>
</dbReference>
<evidence type="ECO:0000313" key="3">
    <source>
        <dbReference type="EMBL" id="GAA4630198.1"/>
    </source>
</evidence>
<comment type="caution">
    <text evidence="3">The sequence shown here is derived from an EMBL/GenBank/DDBJ whole genome shotgun (WGS) entry which is preliminary data.</text>
</comment>
<feature type="compositionally biased region" description="Low complexity" evidence="2">
    <location>
        <begin position="481"/>
        <end position="494"/>
    </location>
</feature>
<sequence length="528" mass="56238">MTSDTTASSAPGCPVHGGRTPLYGPEFAANPARVYDALRHHGPVAPVELAPGIPASLVISYDAALAVLRDPRRFPKDARRWERTVPPDSPVVPFMKYRPACNKTDGAEHARLRAAVSDSLSRIDVNTLRDSVERHAETLIRRFAVRGAADLRTEYALVLPLLVFNEVLGCPPEIGDRIVVAMQGFVENVDTAKSNRILLEAIGELVALKRARPADDLTTWILDHPARLTDEEVTEQFIPLIGLATEPEQNLIANGLRLLLSDGRFAGDLSGGSLPIDDALDEILWTDPPIANWAISYPVEDIEFQGVRLPADQPVVIGFAAANTDPSTASANRTGNRAHLAWGAGPHTCPVQGQARMIASVAMEKLLDALPDMELAVPARQLEWRPGFAQRALKSLPVRFPPVQAPPRPTGSAADPVQAAWQSAPGHGLRQESPAPAPAWGPSSPAPPVDPYAPAAAGGPHTPPPAEDPYAPTPAGNPHTPAGDPYAPAPAGSPHTSAPAGNSHASGPRPSAAPDRRRSPLSRWWRGE</sequence>
<evidence type="ECO:0000313" key="4">
    <source>
        <dbReference type="Proteomes" id="UP001501442"/>
    </source>
</evidence>
<dbReference type="Proteomes" id="UP001501442">
    <property type="component" value="Unassembled WGS sequence"/>
</dbReference>
<gene>
    <name evidence="3" type="ORF">GCM10023196_054560</name>
</gene>
<dbReference type="Gene3D" id="1.10.630.10">
    <property type="entry name" value="Cytochrome P450"/>
    <property type="match status" value="1"/>
</dbReference>
<dbReference type="PANTHER" id="PTHR46696">
    <property type="entry name" value="P450, PUTATIVE (EUROFUNG)-RELATED"/>
    <property type="match status" value="1"/>
</dbReference>
<name>A0ABP8UHQ3_9ACTN</name>
<dbReference type="SUPFAM" id="SSF48264">
    <property type="entry name" value="Cytochrome P450"/>
    <property type="match status" value="1"/>
</dbReference>
<accession>A0ABP8UHQ3</accession>
<protein>
    <submittedName>
        <fullName evidence="3">Cytochrome P450</fullName>
    </submittedName>
</protein>
<comment type="similarity">
    <text evidence="1">Belongs to the cytochrome P450 family.</text>
</comment>
<feature type="region of interest" description="Disordered" evidence="2">
    <location>
        <begin position="399"/>
        <end position="418"/>
    </location>
</feature>
<feature type="compositionally biased region" description="Polar residues" evidence="2">
    <location>
        <begin position="495"/>
        <end position="504"/>
    </location>
</feature>